<dbReference type="Pfam" id="PF00271">
    <property type="entry name" value="Helicase_C"/>
    <property type="match status" value="1"/>
</dbReference>
<dbReference type="Gene3D" id="3.40.50.300">
    <property type="entry name" value="P-loop containing nucleotide triphosphate hydrolases"/>
    <property type="match status" value="2"/>
</dbReference>
<dbReference type="Pfam" id="PF08482">
    <property type="entry name" value="HrpB_C"/>
    <property type="match status" value="1"/>
</dbReference>
<dbReference type="GO" id="GO:0005524">
    <property type="term" value="F:ATP binding"/>
    <property type="evidence" value="ECO:0007669"/>
    <property type="project" value="UniProtKB-KW"/>
</dbReference>
<dbReference type="HOGENOM" id="CLU_001832_5_6_10"/>
<dbReference type="SMART" id="SM00490">
    <property type="entry name" value="HELICc"/>
    <property type="match status" value="1"/>
</dbReference>
<dbReference type="InterPro" id="IPR056329">
    <property type="entry name" value="CON_HrpB"/>
</dbReference>
<dbReference type="EMBL" id="FP565814">
    <property type="protein sequence ID" value="CBH25879.1"/>
    <property type="molecule type" value="Genomic_DNA"/>
</dbReference>
<dbReference type="AlphaFoldDB" id="D5HCX4"/>
<dbReference type="GO" id="GO:0004386">
    <property type="term" value="F:helicase activity"/>
    <property type="evidence" value="ECO:0007669"/>
    <property type="project" value="UniProtKB-KW"/>
</dbReference>
<dbReference type="InterPro" id="IPR014001">
    <property type="entry name" value="Helicase_ATP-bd"/>
</dbReference>
<dbReference type="NCBIfam" id="TIGR01970">
    <property type="entry name" value="DEAH_box_HrpB"/>
    <property type="match status" value="1"/>
</dbReference>
<dbReference type="CDD" id="cd18791">
    <property type="entry name" value="SF2_C_RHA"/>
    <property type="match status" value="1"/>
</dbReference>
<gene>
    <name evidence="7" type="primary">hrpB</name>
    <name evidence="7" type="ordered locus">SRM_02958</name>
</gene>
<dbReference type="InterPro" id="IPR027417">
    <property type="entry name" value="P-loop_NTPase"/>
</dbReference>
<dbReference type="Proteomes" id="UP000000933">
    <property type="component" value="Chromosome"/>
</dbReference>
<dbReference type="PROSITE" id="PS51192">
    <property type="entry name" value="HELICASE_ATP_BIND_1"/>
    <property type="match status" value="1"/>
</dbReference>
<evidence type="ECO:0000256" key="1">
    <source>
        <dbReference type="ARBA" id="ARBA00022741"/>
    </source>
</evidence>
<dbReference type="Gene3D" id="1.20.120.1080">
    <property type="match status" value="1"/>
</dbReference>
<dbReference type="InterPro" id="IPR007502">
    <property type="entry name" value="Helicase-assoc_dom"/>
</dbReference>
<evidence type="ECO:0000259" key="5">
    <source>
        <dbReference type="PROSITE" id="PS51192"/>
    </source>
</evidence>
<dbReference type="Pfam" id="PF00270">
    <property type="entry name" value="DEAD"/>
    <property type="match status" value="1"/>
</dbReference>
<dbReference type="PANTHER" id="PTHR43519">
    <property type="entry name" value="ATP-DEPENDENT RNA HELICASE HRPB"/>
    <property type="match status" value="1"/>
</dbReference>
<evidence type="ECO:0000256" key="3">
    <source>
        <dbReference type="ARBA" id="ARBA00022806"/>
    </source>
</evidence>
<dbReference type="SMART" id="SM00847">
    <property type="entry name" value="HA2"/>
    <property type="match status" value="1"/>
</dbReference>
<evidence type="ECO:0000313" key="7">
    <source>
        <dbReference type="EMBL" id="CBH25879.1"/>
    </source>
</evidence>
<dbReference type="GO" id="GO:0016787">
    <property type="term" value="F:hydrolase activity"/>
    <property type="evidence" value="ECO:0007669"/>
    <property type="project" value="UniProtKB-KW"/>
</dbReference>
<proteinExistence type="predicted"/>
<name>D5HCX4_SALRM</name>
<feature type="domain" description="Helicase C-terminal" evidence="6">
    <location>
        <begin position="215"/>
        <end position="380"/>
    </location>
</feature>
<reference evidence="8" key="2">
    <citation type="submission" date="2010-04" db="EMBL/GenBank/DDBJ databases">
        <title>Genome sequence of Salinibacter ruber M8.</title>
        <authorList>
            <consortium name="Genoscope"/>
        </authorList>
    </citation>
    <scope>NUCLEOTIDE SEQUENCE [LARGE SCALE GENOMIC DNA]</scope>
    <source>
        <strain evidence="8">M8</strain>
    </source>
</reference>
<dbReference type="PATRIC" id="fig|761659.10.peg.3227"/>
<keyword evidence="1" id="KW-0547">Nucleotide-binding</keyword>
<keyword evidence="3 7" id="KW-0347">Helicase</keyword>
<dbReference type="KEGG" id="srm:SRM_02958"/>
<dbReference type="PIRSF" id="PIRSF005496">
    <property type="entry name" value="ATP_hel_hrpB"/>
    <property type="match status" value="1"/>
</dbReference>
<evidence type="ECO:0000313" key="8">
    <source>
        <dbReference type="Proteomes" id="UP000000933"/>
    </source>
</evidence>
<dbReference type="SMART" id="SM00487">
    <property type="entry name" value="DEXDc"/>
    <property type="match status" value="1"/>
</dbReference>
<dbReference type="FunFam" id="3.40.50.300:FF:002125">
    <property type="entry name" value="ATP-dependent helicase HrpB"/>
    <property type="match status" value="1"/>
</dbReference>
<dbReference type="InterPro" id="IPR001650">
    <property type="entry name" value="Helicase_C-like"/>
</dbReference>
<dbReference type="InterPro" id="IPR010225">
    <property type="entry name" value="HrpB"/>
</dbReference>
<dbReference type="Pfam" id="PF24473">
    <property type="entry name" value="CON_HrpB"/>
    <property type="match status" value="1"/>
</dbReference>
<reference evidence="7 8" key="1">
    <citation type="journal article" date="2010" name="ISME J.">
        <title>Fine-scale evolution: genomic, phenotypic and ecological differentiation in two coexisting Salinibacter ruber strains.</title>
        <authorList>
            <person name="Pena A."/>
            <person name="Teeling H."/>
            <person name="Huerta-Cepas J."/>
            <person name="Santos F."/>
            <person name="Yarza P."/>
            <person name="Brito-Echeverria J."/>
            <person name="Lucio M."/>
            <person name="Schmitt-Kopplin P."/>
            <person name="Meseguer I."/>
            <person name="Schenowitz C."/>
            <person name="Dossat C."/>
            <person name="Barbe V."/>
            <person name="Dopazo J."/>
            <person name="Rossello-Mora R."/>
            <person name="Schuler M."/>
            <person name="Glockner F.O."/>
            <person name="Amann R."/>
            <person name="Gabaldon T."/>
            <person name="Anton J."/>
        </authorList>
    </citation>
    <scope>NUCLEOTIDE SEQUENCE [LARGE SCALE GENOMIC DNA]</scope>
    <source>
        <strain evidence="7 8">M8</strain>
    </source>
</reference>
<dbReference type="GO" id="GO:0003676">
    <property type="term" value="F:nucleic acid binding"/>
    <property type="evidence" value="ECO:0007669"/>
    <property type="project" value="InterPro"/>
</dbReference>
<dbReference type="PROSITE" id="PS51194">
    <property type="entry name" value="HELICASE_CTER"/>
    <property type="match status" value="1"/>
</dbReference>
<dbReference type="InterPro" id="IPR048333">
    <property type="entry name" value="HA2_WH"/>
</dbReference>
<evidence type="ECO:0000256" key="4">
    <source>
        <dbReference type="ARBA" id="ARBA00022840"/>
    </source>
</evidence>
<dbReference type="SUPFAM" id="SSF52540">
    <property type="entry name" value="P-loop containing nucleoside triphosphate hydrolases"/>
    <property type="match status" value="2"/>
</dbReference>
<dbReference type="PANTHER" id="PTHR43519:SF1">
    <property type="entry name" value="ATP-DEPENDENT RNA HELICASE HRPB"/>
    <property type="match status" value="1"/>
</dbReference>
<feature type="domain" description="Helicase ATP-binding" evidence="5">
    <location>
        <begin position="23"/>
        <end position="187"/>
    </location>
</feature>
<keyword evidence="4" id="KW-0067">ATP-binding</keyword>
<dbReference type="InterPro" id="IPR049614">
    <property type="entry name" value="HrpB_DEXH"/>
</dbReference>
<evidence type="ECO:0000259" key="6">
    <source>
        <dbReference type="PROSITE" id="PS51194"/>
    </source>
</evidence>
<accession>D5HCX4</accession>
<dbReference type="InterPro" id="IPR013689">
    <property type="entry name" value="RNA_helicase_ATP-dep_HrpB_C"/>
</dbReference>
<dbReference type="CDD" id="cd17990">
    <property type="entry name" value="DEXHc_HrpB"/>
    <property type="match status" value="1"/>
</dbReference>
<keyword evidence="2" id="KW-0378">Hydrolase</keyword>
<dbReference type="InterPro" id="IPR011545">
    <property type="entry name" value="DEAD/DEAH_box_helicase_dom"/>
</dbReference>
<dbReference type="Pfam" id="PF04408">
    <property type="entry name" value="WHD_HA2"/>
    <property type="match status" value="1"/>
</dbReference>
<organism evidence="7 8">
    <name type="scientific">Salinibacter ruber (strain M8)</name>
    <dbReference type="NCBI Taxonomy" id="761659"/>
    <lineage>
        <taxon>Bacteria</taxon>
        <taxon>Pseudomonadati</taxon>
        <taxon>Rhodothermota</taxon>
        <taxon>Rhodothermia</taxon>
        <taxon>Rhodothermales</taxon>
        <taxon>Salinibacteraceae</taxon>
        <taxon>Salinibacter</taxon>
    </lineage>
</organism>
<sequence length="854" mass="94891">MSERAPWTRMPDLPIDDVLPNLTAALRERTEAVLQAPTGAGKTTRVPLALLGEPWLGDDRLLMLEPRRLAARSAAQYMARQLGEDAGETVGYRVRMDTRVSAQTRIEVVTEGVLTRMLQDDPALEGVGAVLFDEFHERNLQADLGLALALQAREVFRPDLRVLVMSATLDTGPIAGLVDDAPLIQSEGRSYPVEVHYADQPISPGDRLAPPVAAMVQEVLRDTEGDVLVFLPGAGEIRRTESRLEGDVPGDVTLHPLFGNLPPGEQDAAIAPSPDGERKVVLATDIAETSLTIEGVRVVVDSGLRRAPRFDATTGMTCLETVRVSQASADQRTGRAGRVAPGTCYRLWTKRTQHHLDPHTAPEIENADLAPLALELAKWGTPDPSALRWLDPPPDDTYEQAQALLQRLGAVDRDGTITDHGREMAELGLHPRLAHMLLNAQALGHGAVACDLAALLSERDIFKGQGEAPDVDLRLRLEALHRLRRGERPTPNHARSYVVPYGAVGHVRKVADHWRAKLGVDREAEGNVEVAGLLTAFAYPDRLAQRREGQSGRFRLRTGRAATLPRPQLLSDADYLVAAHVDARRQENRIFLAAPLSEDEIVDYFGDQIETEMRVAWDAERERVRARRREQLGALTLTEGPVEAPDPTAVAEALVEGIREAGLGLLPWTDHARQLQHRIQFLHHHLGDDWPDMRDEALLDTLEDWLLPHLYGLKRADDLQQLNLPQILRDPLSYDQRDRLEEWAPTHVTVPSGFDRAIDYSDPEAPVLAVRLQELFGRTETPRIADGRVPLTLHLLSPAQRPVQITQDLEGFWRGTYHEVRKDMRGRYPKHYWPEDPIDAPATHTTKARMDADA</sequence>
<protein>
    <submittedName>
        <fullName evidence="7">ATP-dependent helicase protein</fullName>
    </submittedName>
</protein>
<evidence type="ECO:0000256" key="2">
    <source>
        <dbReference type="ARBA" id="ARBA00022801"/>
    </source>
</evidence>